<feature type="compositionally biased region" description="Low complexity" evidence="1">
    <location>
        <begin position="23"/>
        <end position="53"/>
    </location>
</feature>
<protein>
    <submittedName>
        <fullName evidence="2">Uncharacterized protein</fullName>
    </submittedName>
</protein>
<keyword evidence="3" id="KW-1185">Reference proteome</keyword>
<evidence type="ECO:0000313" key="3">
    <source>
        <dbReference type="Proteomes" id="UP000070501"/>
    </source>
</evidence>
<organism evidence="2 3">
    <name type="scientific">Microdochium bolleyi</name>
    <dbReference type="NCBI Taxonomy" id="196109"/>
    <lineage>
        <taxon>Eukaryota</taxon>
        <taxon>Fungi</taxon>
        <taxon>Dikarya</taxon>
        <taxon>Ascomycota</taxon>
        <taxon>Pezizomycotina</taxon>
        <taxon>Sordariomycetes</taxon>
        <taxon>Xylariomycetidae</taxon>
        <taxon>Xylariales</taxon>
        <taxon>Microdochiaceae</taxon>
        <taxon>Microdochium</taxon>
    </lineage>
</organism>
<sequence length="202" mass="21868">MTSHPHQGGHSNNNNYTYAQGGASHASNSSATSSPRPSTMRPRYHQSASAAGSGHHHQHFTADMRDLQSRGRDPYAASGDPTSINPHRYHGGSPEGAAGVPYAVRERARHAKQVLDQPELLMMMAQKEEDSIPATRLRYLRMSCCLPERPLANLDTQARSKGGGNNSGGGSSSSGHHSDIRGGGTSNRRLDPQHERQSRQAW</sequence>
<feature type="compositionally biased region" description="Gly residues" evidence="1">
    <location>
        <begin position="161"/>
        <end position="172"/>
    </location>
</feature>
<name>A0A136JHH4_9PEZI</name>
<dbReference type="InParanoid" id="A0A136JHH4"/>
<proteinExistence type="predicted"/>
<dbReference type="OrthoDB" id="5372011at2759"/>
<dbReference type="Proteomes" id="UP000070501">
    <property type="component" value="Unassembled WGS sequence"/>
</dbReference>
<feature type="compositionally biased region" description="Basic and acidic residues" evidence="1">
    <location>
        <begin position="188"/>
        <end position="202"/>
    </location>
</feature>
<dbReference type="EMBL" id="KQ964245">
    <property type="protein sequence ID" value="KXJ96603.1"/>
    <property type="molecule type" value="Genomic_DNA"/>
</dbReference>
<accession>A0A136JHH4</accession>
<feature type="compositionally biased region" description="Basic and acidic residues" evidence="1">
    <location>
        <begin position="60"/>
        <end position="73"/>
    </location>
</feature>
<feature type="region of interest" description="Disordered" evidence="1">
    <location>
        <begin position="151"/>
        <end position="202"/>
    </location>
</feature>
<reference evidence="3" key="1">
    <citation type="submission" date="2016-02" db="EMBL/GenBank/DDBJ databases">
        <title>Draft genome sequence of Microdochium bolleyi, a fungal endophyte of beachgrass.</title>
        <authorList>
            <consortium name="DOE Joint Genome Institute"/>
            <person name="David A.S."/>
            <person name="May G."/>
            <person name="Haridas S."/>
            <person name="Lim J."/>
            <person name="Wang M."/>
            <person name="Labutti K."/>
            <person name="Lipzen A."/>
            <person name="Barry K."/>
            <person name="Grigoriev I.V."/>
        </authorList>
    </citation>
    <scope>NUCLEOTIDE SEQUENCE [LARGE SCALE GENOMIC DNA]</scope>
    <source>
        <strain evidence="3">J235TASD1</strain>
    </source>
</reference>
<gene>
    <name evidence="2" type="ORF">Micbo1qcDRAFT_155186</name>
</gene>
<feature type="compositionally biased region" description="Polar residues" evidence="1">
    <location>
        <begin position="1"/>
        <end position="18"/>
    </location>
</feature>
<evidence type="ECO:0000313" key="2">
    <source>
        <dbReference type="EMBL" id="KXJ96603.1"/>
    </source>
</evidence>
<feature type="region of interest" description="Disordered" evidence="1">
    <location>
        <begin position="1"/>
        <end position="98"/>
    </location>
</feature>
<evidence type="ECO:0000256" key="1">
    <source>
        <dbReference type="SAM" id="MobiDB-lite"/>
    </source>
</evidence>
<dbReference type="AlphaFoldDB" id="A0A136JHH4"/>